<evidence type="ECO:0000313" key="10">
    <source>
        <dbReference type="EMBL" id="KAG0651863.1"/>
    </source>
</evidence>
<dbReference type="GO" id="GO:0051382">
    <property type="term" value="P:kinetochore assembly"/>
    <property type="evidence" value="ECO:0007669"/>
    <property type="project" value="TreeGrafter"/>
</dbReference>
<dbReference type="EMBL" id="VNKQ01000003">
    <property type="protein sequence ID" value="KAG0651863.1"/>
    <property type="molecule type" value="Genomic_DNA"/>
</dbReference>
<dbReference type="GO" id="GO:0000444">
    <property type="term" value="C:MIS12/MIND type complex"/>
    <property type="evidence" value="ECO:0007669"/>
    <property type="project" value="TreeGrafter"/>
</dbReference>
<keyword evidence="5" id="KW-0498">Mitosis</keyword>
<dbReference type="Proteomes" id="UP000785200">
    <property type="component" value="Unassembled WGS sequence"/>
</dbReference>
<evidence type="ECO:0000256" key="2">
    <source>
        <dbReference type="ARBA" id="ARBA00008643"/>
    </source>
</evidence>
<comment type="subcellular location">
    <subcellularLocation>
        <location evidence="1">Chromosome</location>
        <location evidence="1">Centromere</location>
        <location evidence="1">Kinetochore</location>
    </subcellularLocation>
</comment>
<keyword evidence="11" id="KW-1185">Reference proteome</keyword>
<keyword evidence="8" id="KW-0131">Cell cycle</keyword>
<dbReference type="Pfam" id="PF05859">
    <property type="entry name" value="Mis12"/>
    <property type="match status" value="1"/>
</dbReference>
<dbReference type="GO" id="GO:0051301">
    <property type="term" value="P:cell division"/>
    <property type="evidence" value="ECO:0007669"/>
    <property type="project" value="UniProtKB-KW"/>
</dbReference>
<evidence type="ECO:0000256" key="6">
    <source>
        <dbReference type="ARBA" id="ARBA00022838"/>
    </source>
</evidence>
<dbReference type="PANTHER" id="PTHR14527:SF2">
    <property type="entry name" value="PROTEIN MIS12 HOMOLOG"/>
    <property type="match status" value="1"/>
</dbReference>
<accession>A0A9P6VPL5</accession>
<keyword evidence="4" id="KW-0132">Cell division</keyword>
<keyword evidence="6" id="KW-0995">Kinetochore</keyword>
<dbReference type="OrthoDB" id="1884855at2759"/>
<keyword evidence="7" id="KW-0175">Coiled coil</keyword>
<proteinExistence type="inferred from homology"/>
<gene>
    <name evidence="10" type="ORF">D0Z07_1299</name>
</gene>
<dbReference type="InterPro" id="IPR008685">
    <property type="entry name" value="Centromere_Mis12"/>
</dbReference>
<dbReference type="AlphaFoldDB" id="A0A9P6VPL5"/>
<dbReference type="GO" id="GO:0005634">
    <property type="term" value="C:nucleus"/>
    <property type="evidence" value="ECO:0007669"/>
    <property type="project" value="InterPro"/>
</dbReference>
<keyword evidence="9" id="KW-0137">Centromere</keyword>
<sequence>MNEPVQSDTTMLTEHFTYRPVALIDDIVNSINTLTFRATDAVEKGLLSADPSNLGFQIPSRNTPEDENATAIIRDTITVEVENGVHQLETLLEAKIDRNFDKLEILALRNHLSVPPELRDWVRLGHYQGLNFTVDGDAPSTTSITLQRKKLREVEKLHSLLLAETARNEATIDSIRGLLSKQVLKREPSEDTQAAHPTFAFLQDKGGLKGDVSHPISTTTSFALSQLPALKSLLQNLKPRLDELVNDNGQEGLVGEEEKSWKRERLEFVEKEARRHLENVRGLELGDMGEVRDGEWQGEGRKLGKEEVEDLERVVKLVGGGDAMDES</sequence>
<comment type="caution">
    <text evidence="10">The sequence shown here is derived from an EMBL/GenBank/DDBJ whole genome shotgun (WGS) entry which is preliminary data.</text>
</comment>
<organism evidence="10 11">
    <name type="scientific">Hyphodiscus hymeniophilus</name>
    <dbReference type="NCBI Taxonomy" id="353542"/>
    <lineage>
        <taxon>Eukaryota</taxon>
        <taxon>Fungi</taxon>
        <taxon>Dikarya</taxon>
        <taxon>Ascomycota</taxon>
        <taxon>Pezizomycotina</taxon>
        <taxon>Leotiomycetes</taxon>
        <taxon>Helotiales</taxon>
        <taxon>Hyphodiscaceae</taxon>
        <taxon>Hyphodiscus</taxon>
    </lineage>
</organism>
<reference evidence="10" key="1">
    <citation type="submission" date="2019-07" db="EMBL/GenBank/DDBJ databases">
        <title>Hyphodiscus hymeniophilus genome sequencing and assembly.</title>
        <authorList>
            <person name="Kramer G."/>
            <person name="Nodwell J."/>
        </authorList>
    </citation>
    <scope>NUCLEOTIDE SEQUENCE</scope>
    <source>
        <strain evidence="10">ATCC 34498</strain>
    </source>
</reference>
<keyword evidence="3" id="KW-0158">Chromosome</keyword>
<comment type="similarity">
    <text evidence="2">Belongs to the mis12 family.</text>
</comment>
<evidence type="ECO:0000256" key="7">
    <source>
        <dbReference type="ARBA" id="ARBA00023054"/>
    </source>
</evidence>
<dbReference type="GO" id="GO:0000070">
    <property type="term" value="P:mitotic sister chromatid segregation"/>
    <property type="evidence" value="ECO:0007669"/>
    <property type="project" value="TreeGrafter"/>
</dbReference>
<evidence type="ECO:0000256" key="4">
    <source>
        <dbReference type="ARBA" id="ARBA00022618"/>
    </source>
</evidence>
<name>A0A9P6VPL5_9HELO</name>
<protein>
    <submittedName>
        <fullName evidence="10">Kinetochore-associated MTW1</fullName>
    </submittedName>
</protein>
<evidence type="ECO:0000256" key="1">
    <source>
        <dbReference type="ARBA" id="ARBA00004629"/>
    </source>
</evidence>
<evidence type="ECO:0000256" key="5">
    <source>
        <dbReference type="ARBA" id="ARBA00022776"/>
    </source>
</evidence>
<evidence type="ECO:0000256" key="8">
    <source>
        <dbReference type="ARBA" id="ARBA00023306"/>
    </source>
</evidence>
<evidence type="ECO:0000256" key="3">
    <source>
        <dbReference type="ARBA" id="ARBA00022454"/>
    </source>
</evidence>
<dbReference type="PANTHER" id="PTHR14527">
    <property type="entry name" value="PROTEIN MIS12 HOMOLOG"/>
    <property type="match status" value="1"/>
</dbReference>
<evidence type="ECO:0000313" key="11">
    <source>
        <dbReference type="Proteomes" id="UP000785200"/>
    </source>
</evidence>
<evidence type="ECO:0000256" key="9">
    <source>
        <dbReference type="ARBA" id="ARBA00023328"/>
    </source>
</evidence>